<dbReference type="GO" id="GO:0005524">
    <property type="term" value="F:ATP binding"/>
    <property type="evidence" value="ECO:0007669"/>
    <property type="project" value="TreeGrafter"/>
</dbReference>
<keyword evidence="4" id="KW-0456">Lyase</keyword>
<dbReference type="InterPro" id="IPR036052">
    <property type="entry name" value="TrpB-like_PALP_sf"/>
</dbReference>
<comment type="cofactor">
    <cofactor evidence="1">
        <name>pyridoxal 5'-phosphate</name>
        <dbReference type="ChEBI" id="CHEBI:597326"/>
    </cofactor>
</comment>
<evidence type="ECO:0000313" key="6">
    <source>
        <dbReference type="EMBL" id="PGH08783.1"/>
    </source>
</evidence>
<dbReference type="GO" id="GO:0030170">
    <property type="term" value="F:pyridoxal phosphate binding"/>
    <property type="evidence" value="ECO:0007669"/>
    <property type="project" value="TreeGrafter"/>
</dbReference>
<dbReference type="Pfam" id="PF00291">
    <property type="entry name" value="PALP"/>
    <property type="match status" value="1"/>
</dbReference>
<dbReference type="InterPro" id="IPR001926">
    <property type="entry name" value="TrpB-like_PALP"/>
</dbReference>
<dbReference type="EMBL" id="PDNB01000098">
    <property type="protein sequence ID" value="PGH08783.1"/>
    <property type="molecule type" value="Genomic_DNA"/>
</dbReference>
<dbReference type="STRING" id="1447875.A0A2B7XJ41"/>
<comment type="caution">
    <text evidence="6">The sequence shown here is derived from an EMBL/GenBank/DDBJ whole genome shotgun (WGS) entry which is preliminary data.</text>
</comment>
<dbReference type="GO" id="GO:0000287">
    <property type="term" value="F:magnesium ion binding"/>
    <property type="evidence" value="ECO:0007669"/>
    <property type="project" value="TreeGrafter"/>
</dbReference>
<dbReference type="AlphaFoldDB" id="A0A2B7XJ41"/>
<dbReference type="PANTHER" id="PTHR43050">
    <property type="entry name" value="SERINE / THREONINE RACEMASE FAMILY MEMBER"/>
    <property type="match status" value="1"/>
</dbReference>
<evidence type="ECO:0000256" key="2">
    <source>
        <dbReference type="ARBA" id="ARBA00010869"/>
    </source>
</evidence>
<dbReference type="Gene3D" id="3.40.50.1100">
    <property type="match status" value="2"/>
</dbReference>
<reference evidence="6 7" key="1">
    <citation type="submission" date="2017-10" db="EMBL/GenBank/DDBJ databases">
        <title>Comparative genomics in systemic dimorphic fungi from Ajellomycetaceae.</title>
        <authorList>
            <person name="Munoz J.F."/>
            <person name="Mcewen J.G."/>
            <person name="Clay O.K."/>
            <person name="Cuomo C.A."/>
        </authorList>
    </citation>
    <scope>NUCLEOTIDE SEQUENCE [LARGE SCALE GENOMIC DNA]</scope>
    <source>
        <strain evidence="6 7">UAMH5409</strain>
    </source>
</reference>
<dbReference type="GO" id="GO:0003941">
    <property type="term" value="F:L-serine ammonia-lyase activity"/>
    <property type="evidence" value="ECO:0007669"/>
    <property type="project" value="TreeGrafter"/>
</dbReference>
<evidence type="ECO:0000256" key="3">
    <source>
        <dbReference type="ARBA" id="ARBA00022898"/>
    </source>
</evidence>
<dbReference type="GO" id="GO:0018114">
    <property type="term" value="F:threonine racemase activity"/>
    <property type="evidence" value="ECO:0007669"/>
    <property type="project" value="TreeGrafter"/>
</dbReference>
<evidence type="ECO:0000259" key="5">
    <source>
        <dbReference type="Pfam" id="PF00291"/>
    </source>
</evidence>
<comment type="similarity">
    <text evidence="2">Belongs to the serine/threonine dehydratase family.</text>
</comment>
<proteinExistence type="inferred from homology"/>
<dbReference type="GO" id="GO:0008721">
    <property type="term" value="F:D-serine ammonia-lyase activity"/>
    <property type="evidence" value="ECO:0007669"/>
    <property type="project" value="TreeGrafter"/>
</dbReference>
<dbReference type="CDD" id="cd01562">
    <property type="entry name" value="Thr-dehyd"/>
    <property type="match status" value="1"/>
</dbReference>
<keyword evidence="3" id="KW-0663">Pyridoxal phosphate</keyword>
<dbReference type="GO" id="GO:0030378">
    <property type="term" value="F:serine racemase activity"/>
    <property type="evidence" value="ECO:0007669"/>
    <property type="project" value="TreeGrafter"/>
</dbReference>
<keyword evidence="7" id="KW-1185">Reference proteome</keyword>
<name>A0A2B7XJ41_9EURO</name>
<dbReference type="OrthoDB" id="271064at2759"/>
<dbReference type="Proteomes" id="UP000223968">
    <property type="component" value="Unassembled WGS sequence"/>
</dbReference>
<dbReference type="FunFam" id="3.40.50.1100:FF:000005">
    <property type="entry name" value="Threonine dehydratase catabolic"/>
    <property type="match status" value="1"/>
</dbReference>
<protein>
    <recommendedName>
        <fullName evidence="5">Tryptophan synthase beta chain-like PALP domain-containing protein</fullName>
    </recommendedName>
</protein>
<sequence length="390" mass="41481">MAPHPSLTPQNILAAHALIKPYIRETPVLTSKSLNALASTPQSPEALIGTPFEGQKPADPKLNFFFKCENFQRIGAFKARGAFHALLRLVEREGAEVVRGRGVVTHSSGNHAQALSLAAATLSIPATIVMPSTSSPLKIAGTHAHNPRLLFSGPTSQEREAVVADVIKETNAFLIPPYDAVDIVLGQGTVGVEVERQVGELVVGREPGLSVHVHGKKEREGGKGQLLDAIITPLGGGGLTAGVATWFSDKPGTRVFGAEPAFEGADDCRRSLETGERVRFVKSTTIADGLRTPVGEVPWGVISDKSRVEGVYAVSERQIREAMRLVWERVKVVVEPSAVVPLAVALFDEGWRGMVERVCAAEGIEGWDVGIVFSGGNVAVEGIGGLFTKD</sequence>
<gene>
    <name evidence="6" type="ORF">AJ79_05882</name>
</gene>
<evidence type="ECO:0000313" key="7">
    <source>
        <dbReference type="Proteomes" id="UP000223968"/>
    </source>
</evidence>
<feature type="domain" description="Tryptophan synthase beta chain-like PALP" evidence="5">
    <location>
        <begin position="58"/>
        <end position="348"/>
    </location>
</feature>
<accession>A0A2B7XJ41</accession>
<organism evidence="6 7">
    <name type="scientific">Helicocarpus griseus UAMH5409</name>
    <dbReference type="NCBI Taxonomy" id="1447875"/>
    <lineage>
        <taxon>Eukaryota</taxon>
        <taxon>Fungi</taxon>
        <taxon>Dikarya</taxon>
        <taxon>Ascomycota</taxon>
        <taxon>Pezizomycotina</taxon>
        <taxon>Eurotiomycetes</taxon>
        <taxon>Eurotiomycetidae</taxon>
        <taxon>Onygenales</taxon>
        <taxon>Ajellomycetaceae</taxon>
        <taxon>Helicocarpus</taxon>
    </lineage>
</organism>
<evidence type="ECO:0000256" key="4">
    <source>
        <dbReference type="ARBA" id="ARBA00023239"/>
    </source>
</evidence>
<dbReference type="PANTHER" id="PTHR43050:SF1">
    <property type="entry name" value="SERINE RACEMASE"/>
    <property type="match status" value="1"/>
</dbReference>
<evidence type="ECO:0000256" key="1">
    <source>
        <dbReference type="ARBA" id="ARBA00001933"/>
    </source>
</evidence>
<dbReference type="SUPFAM" id="SSF53686">
    <property type="entry name" value="Tryptophan synthase beta subunit-like PLP-dependent enzymes"/>
    <property type="match status" value="1"/>
</dbReference>